<evidence type="ECO:0000313" key="4">
    <source>
        <dbReference type="Proteomes" id="UP000677016"/>
    </source>
</evidence>
<feature type="chain" id="PRO_5037649217" evidence="2">
    <location>
        <begin position="27"/>
        <end position="102"/>
    </location>
</feature>
<feature type="region of interest" description="Disordered" evidence="1">
    <location>
        <begin position="82"/>
        <end position="102"/>
    </location>
</feature>
<keyword evidence="2" id="KW-0732">Signal</keyword>
<organism evidence="3 4">
    <name type="scientific">Phycicoccus avicenniae</name>
    <dbReference type="NCBI Taxonomy" id="2828860"/>
    <lineage>
        <taxon>Bacteria</taxon>
        <taxon>Bacillati</taxon>
        <taxon>Actinomycetota</taxon>
        <taxon>Actinomycetes</taxon>
        <taxon>Micrococcales</taxon>
        <taxon>Intrasporangiaceae</taxon>
        <taxon>Phycicoccus</taxon>
    </lineage>
</organism>
<dbReference type="AlphaFoldDB" id="A0A941D832"/>
<keyword evidence="4" id="KW-1185">Reference proteome</keyword>
<reference evidence="3" key="1">
    <citation type="submission" date="2021-04" db="EMBL/GenBank/DDBJ databases">
        <title>Phycicoccus avicenniae sp. nov., a novel endophytic actinomycetes isolated from branch of Avicennia mariana.</title>
        <authorList>
            <person name="Tuo L."/>
        </authorList>
    </citation>
    <scope>NUCLEOTIDE SEQUENCE</scope>
    <source>
        <strain evidence="3">BSK3Z-2</strain>
    </source>
</reference>
<dbReference type="RefSeq" id="WP_211601725.1">
    <property type="nucleotide sequence ID" value="NZ_JAGSNF010000004.1"/>
</dbReference>
<protein>
    <submittedName>
        <fullName evidence="3">Uncharacterized protein</fullName>
    </submittedName>
</protein>
<name>A0A941D832_9MICO</name>
<feature type="signal peptide" evidence="2">
    <location>
        <begin position="1"/>
        <end position="26"/>
    </location>
</feature>
<dbReference type="Proteomes" id="UP000677016">
    <property type="component" value="Unassembled WGS sequence"/>
</dbReference>
<evidence type="ECO:0000256" key="2">
    <source>
        <dbReference type="SAM" id="SignalP"/>
    </source>
</evidence>
<proteinExistence type="predicted"/>
<evidence type="ECO:0000256" key="1">
    <source>
        <dbReference type="SAM" id="MobiDB-lite"/>
    </source>
</evidence>
<sequence>MSAHRALAALAAAGALAVAAAAPASAGEVNGNGQELPLKGSSICKYSGLNDEITEEEPTRTQSHGTFLVLIKKQLGVGPQEVKGAILPSPGDACNPTKGFEE</sequence>
<evidence type="ECO:0000313" key="3">
    <source>
        <dbReference type="EMBL" id="MBR7742560.1"/>
    </source>
</evidence>
<comment type="caution">
    <text evidence="3">The sequence shown here is derived from an EMBL/GenBank/DDBJ whole genome shotgun (WGS) entry which is preliminary data.</text>
</comment>
<dbReference type="EMBL" id="JAGSNF010000004">
    <property type="protein sequence ID" value="MBR7742560.1"/>
    <property type="molecule type" value="Genomic_DNA"/>
</dbReference>
<accession>A0A941D832</accession>
<gene>
    <name evidence="3" type="ORF">KC207_04565</name>
</gene>